<feature type="region of interest" description="Disordered" evidence="2">
    <location>
        <begin position="276"/>
        <end position="301"/>
    </location>
</feature>
<feature type="compositionally biased region" description="Basic residues" evidence="2">
    <location>
        <begin position="282"/>
        <end position="300"/>
    </location>
</feature>
<evidence type="ECO:0000313" key="4">
    <source>
        <dbReference type="Proteomes" id="UP001152130"/>
    </source>
</evidence>
<organism evidence="3 4">
    <name type="scientific">Fusarium irregulare</name>
    <dbReference type="NCBI Taxonomy" id="2494466"/>
    <lineage>
        <taxon>Eukaryota</taxon>
        <taxon>Fungi</taxon>
        <taxon>Dikarya</taxon>
        <taxon>Ascomycota</taxon>
        <taxon>Pezizomycotina</taxon>
        <taxon>Sordariomycetes</taxon>
        <taxon>Hypocreomycetidae</taxon>
        <taxon>Hypocreales</taxon>
        <taxon>Nectriaceae</taxon>
        <taxon>Fusarium</taxon>
        <taxon>Fusarium incarnatum-equiseti species complex</taxon>
    </lineage>
</organism>
<feature type="compositionally biased region" description="Acidic residues" evidence="2">
    <location>
        <begin position="505"/>
        <end position="516"/>
    </location>
</feature>
<feature type="coiled-coil region" evidence="1">
    <location>
        <begin position="412"/>
        <end position="446"/>
    </location>
</feature>
<feature type="region of interest" description="Disordered" evidence="2">
    <location>
        <begin position="504"/>
        <end position="550"/>
    </location>
</feature>
<feature type="compositionally biased region" description="Polar residues" evidence="2">
    <location>
        <begin position="77"/>
        <end position="88"/>
    </location>
</feature>
<proteinExistence type="predicted"/>
<gene>
    <name evidence="3" type="ORF">NW766_010605</name>
</gene>
<keyword evidence="1" id="KW-0175">Coiled coil</keyword>
<evidence type="ECO:0000256" key="1">
    <source>
        <dbReference type="SAM" id="Coils"/>
    </source>
</evidence>
<protein>
    <submittedName>
        <fullName evidence="3">Uncharacterized protein</fullName>
    </submittedName>
</protein>
<comment type="caution">
    <text evidence="3">The sequence shown here is derived from an EMBL/GenBank/DDBJ whole genome shotgun (WGS) entry which is preliminary data.</text>
</comment>
<dbReference type="EMBL" id="JAPDHF010000019">
    <property type="protein sequence ID" value="KAJ4006511.1"/>
    <property type="molecule type" value="Genomic_DNA"/>
</dbReference>
<feature type="region of interest" description="Disordered" evidence="2">
    <location>
        <begin position="1"/>
        <end position="101"/>
    </location>
</feature>
<keyword evidence="4" id="KW-1185">Reference proteome</keyword>
<feature type="compositionally biased region" description="Polar residues" evidence="2">
    <location>
        <begin position="13"/>
        <end position="26"/>
    </location>
</feature>
<accession>A0A9W8U6D2</accession>
<evidence type="ECO:0000313" key="3">
    <source>
        <dbReference type="EMBL" id="KAJ4006511.1"/>
    </source>
</evidence>
<sequence>MPSLPETIDAPDLSTSRAQMATSTHPVETELGPFVSSPMSEEEPEPEPVPETTDRHHIPTTTHVPEQGLEPGITRLPETTDSLETTRISEPEPVPQAMDMPETTDLPEIMDMPEIIGMFDTMDTPESMNMSDSMDMPDTMYQPDITGLAETMYLPEITGLPPTTDMSETTHPADTMPESMDAPQTTAVPEMTLLANTTPESADMPQITATPETTQPAETMPESTNMPEPESLPGTMVMPEADITAEEAPVVEDTFPMEPEAGDSKRGIFWEHVSESKSVVTKNKKRRSSSPTLRPKKRARSSIWDLKAQLQHKPDGHTPDGISATLSEMRYHEITLQKRLGLRLEEKAAFQDPTRAYNEQQALSSLESKIQCLRSSIQTLEKDRVPIKERIKEWEKLRSVMRYPDTAKMRELDEVNRQLEKNTTAISNAKKTLQQTIEALDRQQAAGEKLAVTVEDNLNEIGDQVMAWDALMRLVHGFPASVHKVNEVLKLQDRCLEEIASFYGEPEDAEDDDSGIDEPLIKTPELPDLPGWDPLDGSSSLAKAPLHNDI</sequence>
<dbReference type="OrthoDB" id="5098991at2759"/>
<dbReference type="Proteomes" id="UP001152130">
    <property type="component" value="Unassembled WGS sequence"/>
</dbReference>
<evidence type="ECO:0000256" key="2">
    <source>
        <dbReference type="SAM" id="MobiDB-lite"/>
    </source>
</evidence>
<reference evidence="3" key="1">
    <citation type="submission" date="2022-10" db="EMBL/GenBank/DDBJ databases">
        <title>Fusarium specimens isolated from Avocado Roots.</title>
        <authorList>
            <person name="Stajich J."/>
            <person name="Roper C."/>
            <person name="Heimlech-Rivalta G."/>
        </authorList>
    </citation>
    <scope>NUCLEOTIDE SEQUENCE</scope>
    <source>
        <strain evidence="3">CF00143</strain>
    </source>
</reference>
<dbReference type="AlphaFoldDB" id="A0A9W8U6D2"/>
<name>A0A9W8U6D2_9HYPO</name>